<comment type="caution">
    <text evidence="2">The sequence shown here is derived from an EMBL/GenBank/DDBJ whole genome shotgun (WGS) entry which is preliminary data.</text>
</comment>
<dbReference type="PANTHER" id="PTHR10587:SF78">
    <property type="entry name" value="PEPTIDOGLYCAN-N-ACETYLMURAMIC ACID DEACETYLASE PDAA"/>
    <property type="match status" value="1"/>
</dbReference>
<dbReference type="eggNOG" id="COG0726">
    <property type="taxonomic scope" value="Bacteria"/>
</dbReference>
<reference evidence="2 3" key="1">
    <citation type="journal article" date="2015" name="Stand. Genomic Sci.">
        <title>High quality draft genome sequence of the moderately halophilic bacterium Pontibacillus yanchengensis Y32(T) and comparison among Pontibacillus genomes.</title>
        <authorList>
            <person name="Huang J."/>
            <person name="Qiao Z.X."/>
            <person name="Tang J.W."/>
            <person name="Wang G."/>
        </authorList>
    </citation>
    <scope>NUCLEOTIDE SEQUENCE [LARGE SCALE GENOMIC DNA]</scope>
    <source>
        <strain evidence="2 3">Y32</strain>
    </source>
</reference>
<sequence length="269" mass="30919">MRKLVLFILIVFTIFSTLPIQFAEAYSDQSHGWGYSKSKNHQPPYTGGYGDLLRKYGGYYIDATDEKVVYLTFDNGYEQGYTGQILDVLKEKQVPATFFVTGHYVNSASDLVKRMVKEGHIVGNHSWSHPDFSKMSKERIAKELSKVEKAVAEITDQDSMMYLRPPRGTFSERSLATTEELGYITMFWSLAFVDWHTNQQKGWEYAYRSVINQIHPGAVMLLHTVSEDNAEALEHMIEELQKQGYQFKSLDHLVMKQILPQPISEHFGL</sequence>
<evidence type="ECO:0000313" key="3">
    <source>
        <dbReference type="Proteomes" id="UP000030147"/>
    </source>
</evidence>
<dbReference type="NCBIfam" id="TIGR02884">
    <property type="entry name" value="spore_pdaA"/>
    <property type="match status" value="1"/>
</dbReference>
<dbReference type="InterPro" id="IPR050248">
    <property type="entry name" value="Polysacc_deacetylase_ArnD"/>
</dbReference>
<dbReference type="GO" id="GO:0016020">
    <property type="term" value="C:membrane"/>
    <property type="evidence" value="ECO:0007669"/>
    <property type="project" value="TreeGrafter"/>
</dbReference>
<dbReference type="InterPro" id="IPR014235">
    <property type="entry name" value="Spore_PdaA"/>
</dbReference>
<dbReference type="CDD" id="cd10948">
    <property type="entry name" value="CE4_BsPdaA_like"/>
    <property type="match status" value="1"/>
</dbReference>
<organism evidence="2 3">
    <name type="scientific">Pontibacillus yanchengensis Y32</name>
    <dbReference type="NCBI Taxonomy" id="1385514"/>
    <lineage>
        <taxon>Bacteria</taxon>
        <taxon>Bacillati</taxon>
        <taxon>Bacillota</taxon>
        <taxon>Bacilli</taxon>
        <taxon>Bacillales</taxon>
        <taxon>Bacillaceae</taxon>
        <taxon>Pontibacillus</taxon>
    </lineage>
</organism>
<accession>A0A0A2T9V6</accession>
<gene>
    <name evidence="2" type="ORF">N782_11600</name>
</gene>
<evidence type="ECO:0000259" key="1">
    <source>
        <dbReference type="PROSITE" id="PS51677"/>
    </source>
</evidence>
<dbReference type="Proteomes" id="UP000030147">
    <property type="component" value="Unassembled WGS sequence"/>
</dbReference>
<dbReference type="PROSITE" id="PS51677">
    <property type="entry name" value="NODB"/>
    <property type="match status" value="1"/>
</dbReference>
<proteinExistence type="predicted"/>
<dbReference type="InterPro" id="IPR002509">
    <property type="entry name" value="NODB_dom"/>
</dbReference>
<dbReference type="OrthoDB" id="9806342at2"/>
<dbReference type="RefSeq" id="WP_036819561.1">
    <property type="nucleotide sequence ID" value="NZ_AVBF01000027.1"/>
</dbReference>
<evidence type="ECO:0000313" key="2">
    <source>
        <dbReference type="EMBL" id="KGP72612.1"/>
    </source>
</evidence>
<dbReference type="Gene3D" id="3.20.20.370">
    <property type="entry name" value="Glycoside hydrolase/deacetylase"/>
    <property type="match status" value="1"/>
</dbReference>
<name>A0A0A2T9V6_9BACI</name>
<dbReference type="STRING" id="1385514.N782_11600"/>
<dbReference type="InterPro" id="IPR011330">
    <property type="entry name" value="Glyco_hydro/deAcase_b/a-brl"/>
</dbReference>
<dbReference type="SUPFAM" id="SSF88713">
    <property type="entry name" value="Glycoside hydrolase/deacetylase"/>
    <property type="match status" value="1"/>
</dbReference>
<dbReference type="GO" id="GO:0016810">
    <property type="term" value="F:hydrolase activity, acting on carbon-nitrogen (but not peptide) bonds"/>
    <property type="evidence" value="ECO:0007669"/>
    <property type="project" value="InterPro"/>
</dbReference>
<keyword evidence="3" id="KW-1185">Reference proteome</keyword>
<dbReference type="Pfam" id="PF01522">
    <property type="entry name" value="Polysacc_deac_1"/>
    <property type="match status" value="1"/>
</dbReference>
<feature type="domain" description="NodB homology" evidence="1">
    <location>
        <begin position="67"/>
        <end position="248"/>
    </location>
</feature>
<protein>
    <submittedName>
        <fullName evidence="2">Polysaccharide deacetylase</fullName>
    </submittedName>
</protein>
<dbReference type="EMBL" id="AVBF01000027">
    <property type="protein sequence ID" value="KGP72612.1"/>
    <property type="molecule type" value="Genomic_DNA"/>
</dbReference>
<dbReference type="PANTHER" id="PTHR10587">
    <property type="entry name" value="GLYCOSYL TRANSFERASE-RELATED"/>
    <property type="match status" value="1"/>
</dbReference>
<dbReference type="GO" id="GO:0005975">
    <property type="term" value="P:carbohydrate metabolic process"/>
    <property type="evidence" value="ECO:0007669"/>
    <property type="project" value="InterPro"/>
</dbReference>
<dbReference type="AlphaFoldDB" id="A0A0A2T9V6"/>